<dbReference type="EMBL" id="BCNV01000001">
    <property type="protein sequence ID" value="GAS82550.1"/>
    <property type="molecule type" value="Genomic_DNA"/>
</dbReference>
<comment type="caution">
    <text evidence="1">The sequence shown here is derived from an EMBL/GenBank/DDBJ whole genome shotgun (WGS) entry which is preliminary data.</text>
</comment>
<dbReference type="AlphaFoldDB" id="A0A117I1Q0"/>
<proteinExistence type="predicted"/>
<evidence type="ECO:0000313" key="2">
    <source>
        <dbReference type="Proteomes" id="UP000069697"/>
    </source>
</evidence>
<organism evidence="1 2">
    <name type="scientific">Paenibacillus amylolyticus</name>
    <dbReference type="NCBI Taxonomy" id="1451"/>
    <lineage>
        <taxon>Bacteria</taxon>
        <taxon>Bacillati</taxon>
        <taxon>Bacillota</taxon>
        <taxon>Bacilli</taxon>
        <taxon>Bacillales</taxon>
        <taxon>Paenibacillaceae</taxon>
        <taxon>Paenibacillus</taxon>
    </lineage>
</organism>
<protein>
    <submittedName>
        <fullName evidence="1">Permease</fullName>
    </submittedName>
</protein>
<reference evidence="2" key="2">
    <citation type="submission" date="2016-01" db="EMBL/GenBank/DDBJ databases">
        <title>Draft Genome Sequence of Paenibacillus amylolyticus Heshi-A3 that Was Isolated from Fermented Rice Bran with Aging Salted Mackerel, Which Was Named Heshiko as Traditional Fermented Seafood in Japan.</title>
        <authorList>
            <person name="Akuzawa S."/>
            <person name="Nakagawa J."/>
            <person name="Kanekatsu T."/>
            <person name="Kubota E."/>
            <person name="Ohtake R."/>
            <person name="Suzuki T."/>
            <person name="Kanesaki Y."/>
        </authorList>
    </citation>
    <scope>NUCLEOTIDE SEQUENCE [LARGE SCALE GENOMIC DNA]</scope>
    <source>
        <strain evidence="2">Heshi-A3</strain>
    </source>
</reference>
<evidence type="ECO:0000313" key="1">
    <source>
        <dbReference type="EMBL" id="GAS82550.1"/>
    </source>
</evidence>
<sequence length="65" mass="6835">MVDIQEAVIPAVAIPVGTMVLSLEVAIPADLTEVDLAVRVAQVGTEVLQAEDFTDIASFSGNRTH</sequence>
<dbReference type="Proteomes" id="UP000069697">
    <property type="component" value="Unassembled WGS sequence"/>
</dbReference>
<reference evidence="1 2" key="1">
    <citation type="journal article" date="2016" name="Genome Announc.">
        <title>Draft Genome Sequence of Paenibacillus amylolyticus Heshi-A3, Isolated from Fermented Rice Bran in a Japanese Fermented Seafood Dish.</title>
        <authorList>
            <person name="Akuzawa S."/>
            <person name="Nagaoka J."/>
            <person name="Kanekatsu M."/>
            <person name="Kubota E."/>
            <person name="Ohtake R."/>
            <person name="Suzuki T."/>
            <person name="Kanesaki Y."/>
        </authorList>
    </citation>
    <scope>NUCLEOTIDE SEQUENCE [LARGE SCALE GENOMIC DNA]</scope>
    <source>
        <strain evidence="1 2">Heshi-A3</strain>
    </source>
</reference>
<name>A0A117I1Q0_PAEAM</name>
<accession>A0A117I1Q0</accession>
<gene>
    <name evidence="1" type="ORF">PAHA3_2624</name>
</gene>